<organism evidence="1 2">
    <name type="scientific">Mycena maculata</name>
    <dbReference type="NCBI Taxonomy" id="230809"/>
    <lineage>
        <taxon>Eukaryota</taxon>
        <taxon>Fungi</taxon>
        <taxon>Dikarya</taxon>
        <taxon>Basidiomycota</taxon>
        <taxon>Agaricomycotina</taxon>
        <taxon>Agaricomycetes</taxon>
        <taxon>Agaricomycetidae</taxon>
        <taxon>Agaricales</taxon>
        <taxon>Marasmiineae</taxon>
        <taxon>Mycenaceae</taxon>
        <taxon>Mycena</taxon>
    </lineage>
</organism>
<proteinExistence type="predicted"/>
<reference evidence="1" key="1">
    <citation type="submission" date="2023-03" db="EMBL/GenBank/DDBJ databases">
        <title>Massive genome expansion in bonnet fungi (Mycena s.s.) driven by repeated elements and novel gene families across ecological guilds.</title>
        <authorList>
            <consortium name="Lawrence Berkeley National Laboratory"/>
            <person name="Harder C.B."/>
            <person name="Miyauchi S."/>
            <person name="Viragh M."/>
            <person name="Kuo A."/>
            <person name="Thoen E."/>
            <person name="Andreopoulos B."/>
            <person name="Lu D."/>
            <person name="Skrede I."/>
            <person name="Drula E."/>
            <person name="Henrissat B."/>
            <person name="Morin E."/>
            <person name="Kohler A."/>
            <person name="Barry K."/>
            <person name="LaButti K."/>
            <person name="Morin E."/>
            <person name="Salamov A."/>
            <person name="Lipzen A."/>
            <person name="Mereny Z."/>
            <person name="Hegedus B."/>
            <person name="Baldrian P."/>
            <person name="Stursova M."/>
            <person name="Weitz H."/>
            <person name="Taylor A."/>
            <person name="Grigoriev I.V."/>
            <person name="Nagy L.G."/>
            <person name="Martin F."/>
            <person name="Kauserud H."/>
        </authorList>
    </citation>
    <scope>NUCLEOTIDE SEQUENCE</scope>
    <source>
        <strain evidence="1">CBHHK188m</strain>
    </source>
</reference>
<accession>A0AAD7J9P4</accession>
<dbReference type="AlphaFoldDB" id="A0AAD7J9P4"/>
<protein>
    <submittedName>
        <fullName evidence="1">Uncharacterized protein</fullName>
    </submittedName>
</protein>
<dbReference type="Proteomes" id="UP001215280">
    <property type="component" value="Unassembled WGS sequence"/>
</dbReference>
<sequence length="232" mass="25300">MSHLLSPECWALGSTGTAPQHGLSSLTHTESWTGHFVVLLSLPDDLVLELLEAFAKLSPLSAQPASYQKGAPSPRPSRRIPAFPDTIEPFSPGTHAAHSAYPYPRNHRPCLHLRRRSSPLQHPLAASTSRATHVVLPRHRDQLCVRCSSCPAAHTRPPGRRSTWCRRWHGRAIGDRRLALGLCSTFASPWRGFASPTSVMGTPPAAERPHGLSALAHCPDATRAARSCHKQV</sequence>
<keyword evidence="2" id="KW-1185">Reference proteome</keyword>
<dbReference type="EMBL" id="JARJLG010000049">
    <property type="protein sequence ID" value="KAJ7760256.1"/>
    <property type="molecule type" value="Genomic_DNA"/>
</dbReference>
<comment type="caution">
    <text evidence="1">The sequence shown here is derived from an EMBL/GenBank/DDBJ whole genome shotgun (WGS) entry which is preliminary data.</text>
</comment>
<evidence type="ECO:0000313" key="2">
    <source>
        <dbReference type="Proteomes" id="UP001215280"/>
    </source>
</evidence>
<gene>
    <name evidence="1" type="ORF">DFH07DRAFT_816693</name>
</gene>
<evidence type="ECO:0000313" key="1">
    <source>
        <dbReference type="EMBL" id="KAJ7760256.1"/>
    </source>
</evidence>
<name>A0AAD7J9P4_9AGAR</name>